<dbReference type="GO" id="GO:0016740">
    <property type="term" value="F:transferase activity"/>
    <property type="evidence" value="ECO:0007669"/>
    <property type="project" value="UniProtKB-KW"/>
</dbReference>
<dbReference type="AlphaFoldDB" id="A0A101FRS1"/>
<sequence>MAKIDYIVPTWNSGATLLLTLRSIKKYGNPNQIIIVDRYSKDETIRIANEFECEIVMSDKPLGAARRMGAEISMTDLIGFVDSDVELTPEWVEIIRCILGNIYEDAGVVSAHYNDNYVANITSTVALNGGNGAFGCCITYRKLILECEDLDNYSSAEDGIYAKYLAKNGLKWYLLPVVVLHHQNFTDISYYSRWRWLGAGLRMKDGFSLLNIKRIMGGAIFGIRISNLNISYWKNFRIRCNYFLGYMRYKKYYEINRD</sequence>
<evidence type="ECO:0000259" key="1">
    <source>
        <dbReference type="Pfam" id="PF00535"/>
    </source>
</evidence>
<dbReference type="EMBL" id="LGFT01000095">
    <property type="protein sequence ID" value="KUK43267.1"/>
    <property type="molecule type" value="Genomic_DNA"/>
</dbReference>
<name>A0A101FRS1_9EURY</name>
<proteinExistence type="predicted"/>
<dbReference type="InterPro" id="IPR001173">
    <property type="entry name" value="Glyco_trans_2-like"/>
</dbReference>
<dbReference type="Pfam" id="PF00535">
    <property type="entry name" value="Glycos_transf_2"/>
    <property type="match status" value="1"/>
</dbReference>
<dbReference type="SUPFAM" id="SSF53448">
    <property type="entry name" value="Nucleotide-diphospho-sugar transferases"/>
    <property type="match status" value="1"/>
</dbReference>
<accession>A0A101FRS1</accession>
<feature type="domain" description="Glycosyltransferase 2-like" evidence="1">
    <location>
        <begin position="7"/>
        <end position="94"/>
    </location>
</feature>
<dbReference type="InterPro" id="IPR029044">
    <property type="entry name" value="Nucleotide-diphossugar_trans"/>
</dbReference>
<evidence type="ECO:0000313" key="3">
    <source>
        <dbReference type="Proteomes" id="UP000057043"/>
    </source>
</evidence>
<gene>
    <name evidence="2" type="ORF">XD72_2353</name>
</gene>
<evidence type="ECO:0000313" key="2">
    <source>
        <dbReference type="EMBL" id="KUK43267.1"/>
    </source>
</evidence>
<dbReference type="CDD" id="cd00761">
    <property type="entry name" value="Glyco_tranf_GTA_type"/>
    <property type="match status" value="1"/>
</dbReference>
<keyword evidence="2" id="KW-0808">Transferase</keyword>
<reference evidence="2 3" key="1">
    <citation type="journal article" date="2015" name="MBio">
        <title>Genome-Resolved Metagenomic Analysis Reveals Roles for Candidate Phyla and Other Microbial Community Members in Biogeochemical Transformations in Oil Reservoirs.</title>
        <authorList>
            <person name="Hu P."/>
            <person name="Tom L."/>
            <person name="Singh A."/>
            <person name="Thomas B.C."/>
            <person name="Baker B.J."/>
            <person name="Piceno Y.M."/>
            <person name="Andersen G.L."/>
            <person name="Banfield J.F."/>
        </authorList>
    </citation>
    <scope>NUCLEOTIDE SEQUENCE [LARGE SCALE GENOMIC DNA]</scope>
    <source>
        <strain evidence="2">57_489</strain>
    </source>
</reference>
<dbReference type="PANTHER" id="PTHR43646:SF6">
    <property type="entry name" value="PRE-MYCOFACTOCIN GLYCOSYLTRANSFERASE"/>
    <property type="match status" value="1"/>
</dbReference>
<protein>
    <submittedName>
        <fullName evidence="2">Glycosyl transferase family protein</fullName>
    </submittedName>
</protein>
<dbReference type="PATRIC" id="fig|301375.7.peg.1824"/>
<dbReference type="PANTHER" id="PTHR43646">
    <property type="entry name" value="GLYCOSYLTRANSFERASE"/>
    <property type="match status" value="1"/>
</dbReference>
<dbReference type="Gene3D" id="3.90.550.10">
    <property type="entry name" value="Spore Coat Polysaccharide Biosynthesis Protein SpsA, Chain A"/>
    <property type="match status" value="1"/>
</dbReference>
<dbReference type="Proteomes" id="UP000057043">
    <property type="component" value="Unassembled WGS sequence"/>
</dbReference>
<comment type="caution">
    <text evidence="2">The sequence shown here is derived from an EMBL/GenBank/DDBJ whole genome shotgun (WGS) entry which is preliminary data.</text>
</comment>
<organism evidence="2 3">
    <name type="scientific">Methanothrix harundinacea</name>
    <dbReference type="NCBI Taxonomy" id="301375"/>
    <lineage>
        <taxon>Archaea</taxon>
        <taxon>Methanobacteriati</taxon>
        <taxon>Methanobacteriota</taxon>
        <taxon>Stenosarchaea group</taxon>
        <taxon>Methanomicrobia</taxon>
        <taxon>Methanotrichales</taxon>
        <taxon>Methanotrichaceae</taxon>
        <taxon>Methanothrix</taxon>
    </lineage>
</organism>